<reference evidence="2" key="1">
    <citation type="submission" date="2023-07" db="EMBL/GenBank/DDBJ databases">
        <title>A chromosome-level genome assembly of Lolium multiflorum.</title>
        <authorList>
            <person name="Chen Y."/>
            <person name="Copetti D."/>
            <person name="Kolliker R."/>
            <person name="Studer B."/>
        </authorList>
    </citation>
    <scope>NUCLEOTIDE SEQUENCE</scope>
    <source>
        <strain evidence="2">02402/16</strain>
        <tissue evidence="2">Leaf</tissue>
    </source>
</reference>
<keyword evidence="3" id="KW-1185">Reference proteome</keyword>
<evidence type="ECO:0000313" key="2">
    <source>
        <dbReference type="EMBL" id="KAK1684488.1"/>
    </source>
</evidence>
<comment type="caution">
    <text evidence="2">The sequence shown here is derived from an EMBL/GenBank/DDBJ whole genome shotgun (WGS) entry which is preliminary data.</text>
</comment>
<dbReference type="EMBL" id="JAUUTY010000002">
    <property type="protein sequence ID" value="KAK1684488.1"/>
    <property type="molecule type" value="Genomic_DNA"/>
</dbReference>
<sequence length="87" mass="9698">MRTTRPEIQNSVHLEALRAVSQQRLEALKRKFAESAHGNRASSPACFIPRELVKALLFATHKNCGPRSGQSFVDGLPREAWSPESIN</sequence>
<evidence type="ECO:0000256" key="1">
    <source>
        <dbReference type="SAM" id="MobiDB-lite"/>
    </source>
</evidence>
<dbReference type="AlphaFoldDB" id="A0AAD8TMT0"/>
<dbReference type="Proteomes" id="UP001231189">
    <property type="component" value="Unassembled WGS sequence"/>
</dbReference>
<name>A0AAD8TMT0_LOLMU</name>
<protein>
    <submittedName>
        <fullName evidence="2">Uncharacterized protein</fullName>
    </submittedName>
</protein>
<organism evidence="2 3">
    <name type="scientific">Lolium multiflorum</name>
    <name type="common">Italian ryegrass</name>
    <name type="synonym">Lolium perenne subsp. multiflorum</name>
    <dbReference type="NCBI Taxonomy" id="4521"/>
    <lineage>
        <taxon>Eukaryota</taxon>
        <taxon>Viridiplantae</taxon>
        <taxon>Streptophyta</taxon>
        <taxon>Embryophyta</taxon>
        <taxon>Tracheophyta</taxon>
        <taxon>Spermatophyta</taxon>
        <taxon>Magnoliopsida</taxon>
        <taxon>Liliopsida</taxon>
        <taxon>Poales</taxon>
        <taxon>Poaceae</taxon>
        <taxon>BOP clade</taxon>
        <taxon>Pooideae</taxon>
        <taxon>Poodae</taxon>
        <taxon>Poeae</taxon>
        <taxon>Poeae Chloroplast Group 2 (Poeae type)</taxon>
        <taxon>Loliodinae</taxon>
        <taxon>Loliinae</taxon>
        <taxon>Lolium</taxon>
    </lineage>
</organism>
<accession>A0AAD8TMT0</accession>
<proteinExistence type="predicted"/>
<feature type="region of interest" description="Disordered" evidence="1">
    <location>
        <begin position="66"/>
        <end position="87"/>
    </location>
</feature>
<evidence type="ECO:0000313" key="3">
    <source>
        <dbReference type="Proteomes" id="UP001231189"/>
    </source>
</evidence>
<gene>
    <name evidence="2" type="ORF">QYE76_045336</name>
</gene>